<evidence type="ECO:0000256" key="2">
    <source>
        <dbReference type="ARBA" id="ARBA00022553"/>
    </source>
</evidence>
<accession>A0A9Q1DTM8</accession>
<dbReference type="Proteomes" id="UP001152803">
    <property type="component" value="Unassembled WGS sequence"/>
</dbReference>
<dbReference type="GO" id="GO:0030018">
    <property type="term" value="C:Z disc"/>
    <property type="evidence" value="ECO:0007669"/>
    <property type="project" value="InterPro"/>
</dbReference>
<gene>
    <name evidence="3" type="ORF">COCON_G00041050</name>
</gene>
<sequence>MQGGYAQFWESQTVRCQLPGHGRLQTAGISARARDERASAIAADRRSHTTSRRLLTCHPVALGFYKGKTKMQSAHCDLTRQRKQQAMALSTEARGGHLNLGKKICVPQDIMTEELQLPSNRGSRMFQERMKRAERFTLENAANPPTCYPVLNPVSHIQMPQNTQGGKENVRTEVIVQPRKMLVTTLDKTVAKKGTPNVIAPGYAGPLKEMPMEKFNLTKQYLTHYRCFNRAPIPFNREAQAPRLVPIPRAEVVEAQGLPIQNSDRAGRQHNFNRAPRGWGINYNPESIEL</sequence>
<evidence type="ECO:0000313" key="4">
    <source>
        <dbReference type="Proteomes" id="UP001152803"/>
    </source>
</evidence>
<evidence type="ECO:0000256" key="1">
    <source>
        <dbReference type="ARBA" id="ARBA00009126"/>
    </source>
</evidence>
<dbReference type="EMBL" id="JAFJMO010000003">
    <property type="protein sequence ID" value="KAJ8281586.1"/>
    <property type="molecule type" value="Genomic_DNA"/>
</dbReference>
<keyword evidence="4" id="KW-1185">Reference proteome</keyword>
<dbReference type="OrthoDB" id="9887337at2759"/>
<proteinExistence type="inferred from homology"/>
<keyword evidence="2" id="KW-0597">Phosphoprotein</keyword>
<dbReference type="PANTHER" id="PTHR15941">
    <property type="entry name" value="MYOZENIN"/>
    <property type="match status" value="1"/>
</dbReference>
<evidence type="ECO:0000313" key="3">
    <source>
        <dbReference type="EMBL" id="KAJ8281586.1"/>
    </source>
</evidence>
<protein>
    <submittedName>
        <fullName evidence="3">Uncharacterized protein</fullName>
    </submittedName>
</protein>
<dbReference type="GO" id="GO:0031433">
    <property type="term" value="F:telethonin binding"/>
    <property type="evidence" value="ECO:0007669"/>
    <property type="project" value="TreeGrafter"/>
</dbReference>
<organism evidence="3 4">
    <name type="scientific">Conger conger</name>
    <name type="common">Conger eel</name>
    <name type="synonym">Muraena conger</name>
    <dbReference type="NCBI Taxonomy" id="82655"/>
    <lineage>
        <taxon>Eukaryota</taxon>
        <taxon>Metazoa</taxon>
        <taxon>Chordata</taxon>
        <taxon>Craniata</taxon>
        <taxon>Vertebrata</taxon>
        <taxon>Euteleostomi</taxon>
        <taxon>Actinopterygii</taxon>
        <taxon>Neopterygii</taxon>
        <taxon>Teleostei</taxon>
        <taxon>Anguilliformes</taxon>
        <taxon>Congridae</taxon>
        <taxon>Conger</taxon>
    </lineage>
</organism>
<dbReference type="GO" id="GO:0003779">
    <property type="term" value="F:actin binding"/>
    <property type="evidence" value="ECO:0007669"/>
    <property type="project" value="TreeGrafter"/>
</dbReference>
<reference evidence="3" key="1">
    <citation type="journal article" date="2023" name="Science">
        <title>Genome structures resolve the early diversification of teleost fishes.</title>
        <authorList>
            <person name="Parey E."/>
            <person name="Louis A."/>
            <person name="Montfort J."/>
            <person name="Bouchez O."/>
            <person name="Roques C."/>
            <person name="Iampietro C."/>
            <person name="Lluch J."/>
            <person name="Castinel A."/>
            <person name="Donnadieu C."/>
            <person name="Desvignes T."/>
            <person name="Floi Bucao C."/>
            <person name="Jouanno E."/>
            <person name="Wen M."/>
            <person name="Mejri S."/>
            <person name="Dirks R."/>
            <person name="Jansen H."/>
            <person name="Henkel C."/>
            <person name="Chen W.J."/>
            <person name="Zahm M."/>
            <person name="Cabau C."/>
            <person name="Klopp C."/>
            <person name="Thompson A.W."/>
            <person name="Robinson-Rechavi M."/>
            <person name="Braasch I."/>
            <person name="Lecointre G."/>
            <person name="Bobe J."/>
            <person name="Postlethwait J.H."/>
            <person name="Berthelot C."/>
            <person name="Roest Crollius H."/>
            <person name="Guiguen Y."/>
        </authorList>
    </citation>
    <scope>NUCLEOTIDE SEQUENCE</scope>
    <source>
        <strain evidence="3">Concon-B</strain>
    </source>
</reference>
<dbReference type="GO" id="GO:0051373">
    <property type="term" value="F:FATZ binding"/>
    <property type="evidence" value="ECO:0007669"/>
    <property type="project" value="TreeGrafter"/>
</dbReference>
<dbReference type="AlphaFoldDB" id="A0A9Q1DTM8"/>
<dbReference type="PANTHER" id="PTHR15941:SF16">
    <property type="entry name" value="MYOZENIN 3A-RELATED"/>
    <property type="match status" value="1"/>
</dbReference>
<comment type="caution">
    <text evidence="3">The sequence shown here is derived from an EMBL/GenBank/DDBJ whole genome shotgun (WGS) entry which is preliminary data.</text>
</comment>
<name>A0A9Q1DTM8_CONCO</name>
<dbReference type="GO" id="GO:0015629">
    <property type="term" value="C:actin cytoskeleton"/>
    <property type="evidence" value="ECO:0007669"/>
    <property type="project" value="TreeGrafter"/>
</dbReference>
<comment type="similarity">
    <text evidence="1">Belongs to the myozenin family.</text>
</comment>
<dbReference type="InterPro" id="IPR008438">
    <property type="entry name" value="MYOZ"/>
</dbReference>
<dbReference type="Pfam" id="PF05556">
    <property type="entry name" value="Calsarcin"/>
    <property type="match status" value="2"/>
</dbReference>